<feature type="region of interest" description="Disordered" evidence="1">
    <location>
        <begin position="132"/>
        <end position="160"/>
    </location>
</feature>
<sequence length="177" mass="21101">MAEKLKDSREDVEKEIHDLKDEEPKPLKDSPKEKKLDVRRTMVASWPHRSICEVLREIYWATEDEEIRKKAVDATVLAKRIMNKLIEYHGEAKWHAGHTDYMGYVRISQEDQDRILKEREAKQAKEDLKKAAWRRQMQHDKNEQKKRLRKRIAARDARRAGVEVELDLSLEPEEYKA</sequence>
<evidence type="ECO:0000313" key="2">
    <source>
        <dbReference type="EMBL" id="KKL66198.1"/>
    </source>
</evidence>
<gene>
    <name evidence="2" type="ORF">LCGC14_2147380</name>
</gene>
<dbReference type="EMBL" id="LAZR01027284">
    <property type="protein sequence ID" value="KKL66198.1"/>
    <property type="molecule type" value="Genomic_DNA"/>
</dbReference>
<dbReference type="AlphaFoldDB" id="A0A0F9DWG7"/>
<proteinExistence type="predicted"/>
<feature type="region of interest" description="Disordered" evidence="1">
    <location>
        <begin position="1"/>
        <end position="34"/>
    </location>
</feature>
<reference evidence="2" key="1">
    <citation type="journal article" date="2015" name="Nature">
        <title>Complex archaea that bridge the gap between prokaryotes and eukaryotes.</title>
        <authorList>
            <person name="Spang A."/>
            <person name="Saw J.H."/>
            <person name="Jorgensen S.L."/>
            <person name="Zaremba-Niedzwiedzka K."/>
            <person name="Martijn J."/>
            <person name="Lind A.E."/>
            <person name="van Eijk R."/>
            <person name="Schleper C."/>
            <person name="Guy L."/>
            <person name="Ettema T.J."/>
        </authorList>
    </citation>
    <scope>NUCLEOTIDE SEQUENCE</scope>
</reference>
<accession>A0A0F9DWG7</accession>
<protein>
    <submittedName>
        <fullName evidence="2">Uncharacterized protein</fullName>
    </submittedName>
</protein>
<evidence type="ECO:0000256" key="1">
    <source>
        <dbReference type="SAM" id="MobiDB-lite"/>
    </source>
</evidence>
<comment type="caution">
    <text evidence="2">The sequence shown here is derived from an EMBL/GenBank/DDBJ whole genome shotgun (WGS) entry which is preliminary data.</text>
</comment>
<name>A0A0F9DWG7_9ZZZZ</name>
<organism evidence="2">
    <name type="scientific">marine sediment metagenome</name>
    <dbReference type="NCBI Taxonomy" id="412755"/>
    <lineage>
        <taxon>unclassified sequences</taxon>
        <taxon>metagenomes</taxon>
        <taxon>ecological metagenomes</taxon>
    </lineage>
</organism>